<proteinExistence type="predicted"/>
<keyword evidence="4" id="KW-1185">Reference proteome</keyword>
<sequence>MISNHIMWAGSLVAAIRAVDGAYVQFRTKQGGQNLYEVEKVINPSTNELDNVPFPYEFEIPSTTMRYENVYFDSQVKDSDKPKGDHYYHQGINKIGEANIHENQHNKKDHHMESTSSVEQNNSPIARIDFQELRNIIPNLTKRFNFGNPGGSIIRQQGPFAPMNVGFAFVILMLIGKVALAVLLASGFVIAGQVLYAFAQATGTTSVFGMESTLTFIYKTLPLVEALLRGDPDIAGREAVSLIEAFFG</sequence>
<keyword evidence="1" id="KW-0812">Transmembrane</keyword>
<keyword evidence="2" id="KW-0732">Signal</keyword>
<feature type="chain" id="PRO_5043472306" evidence="2">
    <location>
        <begin position="22"/>
        <end position="248"/>
    </location>
</feature>
<evidence type="ECO:0000256" key="2">
    <source>
        <dbReference type="SAM" id="SignalP"/>
    </source>
</evidence>
<protein>
    <submittedName>
        <fullName evidence="3">Uncharacterized protein</fullName>
    </submittedName>
</protein>
<feature type="signal peptide" evidence="2">
    <location>
        <begin position="1"/>
        <end position="21"/>
    </location>
</feature>
<feature type="transmembrane region" description="Helical" evidence="1">
    <location>
        <begin position="165"/>
        <end position="191"/>
    </location>
</feature>
<keyword evidence="1" id="KW-0472">Membrane</keyword>
<comment type="caution">
    <text evidence="3">The sequence shown here is derived from an EMBL/GenBank/DDBJ whole genome shotgun (WGS) entry which is preliminary data.</text>
</comment>
<dbReference type="Proteomes" id="UP001497623">
    <property type="component" value="Unassembled WGS sequence"/>
</dbReference>
<organism evidence="3 4">
    <name type="scientific">Meganyctiphanes norvegica</name>
    <name type="common">Northern krill</name>
    <name type="synonym">Thysanopoda norvegica</name>
    <dbReference type="NCBI Taxonomy" id="48144"/>
    <lineage>
        <taxon>Eukaryota</taxon>
        <taxon>Metazoa</taxon>
        <taxon>Ecdysozoa</taxon>
        <taxon>Arthropoda</taxon>
        <taxon>Crustacea</taxon>
        <taxon>Multicrustacea</taxon>
        <taxon>Malacostraca</taxon>
        <taxon>Eumalacostraca</taxon>
        <taxon>Eucarida</taxon>
        <taxon>Euphausiacea</taxon>
        <taxon>Euphausiidae</taxon>
        <taxon>Meganyctiphanes</taxon>
    </lineage>
</organism>
<accession>A0AAV2PLE6</accession>
<gene>
    <name evidence="3" type="ORF">MNOR_LOCUS1261</name>
</gene>
<name>A0AAV2PLE6_MEGNR</name>
<evidence type="ECO:0000313" key="3">
    <source>
        <dbReference type="EMBL" id="CAL4060333.1"/>
    </source>
</evidence>
<evidence type="ECO:0000256" key="1">
    <source>
        <dbReference type="SAM" id="Phobius"/>
    </source>
</evidence>
<dbReference type="AlphaFoldDB" id="A0AAV2PLE6"/>
<evidence type="ECO:0000313" key="4">
    <source>
        <dbReference type="Proteomes" id="UP001497623"/>
    </source>
</evidence>
<dbReference type="EMBL" id="CAXKWB010000331">
    <property type="protein sequence ID" value="CAL4060333.1"/>
    <property type="molecule type" value="Genomic_DNA"/>
</dbReference>
<reference evidence="3 4" key="1">
    <citation type="submission" date="2024-05" db="EMBL/GenBank/DDBJ databases">
        <authorList>
            <person name="Wallberg A."/>
        </authorList>
    </citation>
    <scope>NUCLEOTIDE SEQUENCE [LARGE SCALE GENOMIC DNA]</scope>
</reference>
<keyword evidence="1" id="KW-1133">Transmembrane helix</keyword>